<dbReference type="PANTHER" id="PTHR22953:SF153">
    <property type="entry name" value="PURPLE ACID PHOSPHATASE"/>
    <property type="match status" value="1"/>
</dbReference>
<dbReference type="Gene3D" id="3.60.21.10">
    <property type="match status" value="1"/>
</dbReference>
<comment type="similarity">
    <text evidence="1 5">Belongs to the metallophosphoesterase superfamily. Purple acid phosphatase family.</text>
</comment>
<dbReference type="GO" id="GO:0003993">
    <property type="term" value="F:acid phosphatase activity"/>
    <property type="evidence" value="ECO:0007669"/>
    <property type="project" value="UniProtKB-EC"/>
</dbReference>
<comment type="catalytic activity">
    <reaction evidence="5">
        <text>a phosphate monoester + H2O = an alcohol + phosphate</text>
        <dbReference type="Rhea" id="RHEA:15017"/>
        <dbReference type="ChEBI" id="CHEBI:15377"/>
        <dbReference type="ChEBI" id="CHEBI:30879"/>
        <dbReference type="ChEBI" id="CHEBI:43474"/>
        <dbReference type="ChEBI" id="CHEBI:67140"/>
        <dbReference type="EC" id="3.1.3.2"/>
    </reaction>
</comment>
<dbReference type="SUPFAM" id="SSF56300">
    <property type="entry name" value="Metallo-dependent phosphatases"/>
    <property type="match status" value="1"/>
</dbReference>
<protein>
    <recommendedName>
        <fullName evidence="5">Purple acid phosphatase</fullName>
        <ecNumber evidence="5">3.1.3.2</ecNumber>
    </recommendedName>
</protein>
<gene>
    <name evidence="8" type="ORF">WJX81_001077</name>
</gene>
<dbReference type="Pfam" id="PF14008">
    <property type="entry name" value="Metallophos_C"/>
    <property type="match status" value="1"/>
</dbReference>
<evidence type="ECO:0000259" key="7">
    <source>
        <dbReference type="Pfam" id="PF14008"/>
    </source>
</evidence>
<dbReference type="InterPro" id="IPR025733">
    <property type="entry name" value="PAPs_C"/>
</dbReference>
<dbReference type="Gene3D" id="2.60.40.380">
    <property type="entry name" value="Purple acid phosphatase-like, N-terminal"/>
    <property type="match status" value="1"/>
</dbReference>
<feature type="chain" id="PRO_5043112216" description="Purple acid phosphatase" evidence="5">
    <location>
        <begin position="19"/>
        <end position="666"/>
    </location>
</feature>
<evidence type="ECO:0000259" key="6">
    <source>
        <dbReference type="Pfam" id="PF00149"/>
    </source>
</evidence>
<dbReference type="Proteomes" id="UP001445335">
    <property type="component" value="Unassembled WGS sequence"/>
</dbReference>
<evidence type="ECO:0000256" key="1">
    <source>
        <dbReference type="ARBA" id="ARBA00008723"/>
    </source>
</evidence>
<dbReference type="AlphaFoldDB" id="A0AAW1SFZ8"/>
<dbReference type="PROSITE" id="PS51257">
    <property type="entry name" value="PROKAR_LIPOPROTEIN"/>
    <property type="match status" value="1"/>
</dbReference>
<dbReference type="CDD" id="cd00839">
    <property type="entry name" value="MPP_PAPs"/>
    <property type="match status" value="1"/>
</dbReference>
<proteinExistence type="inferred from homology"/>
<feature type="domain" description="Calcineurin-like phosphoesterase" evidence="6">
    <location>
        <begin position="218"/>
        <end position="470"/>
    </location>
</feature>
<comment type="caution">
    <text evidence="8">The sequence shown here is derived from an EMBL/GenBank/DDBJ whole genome shotgun (WGS) entry which is preliminary data.</text>
</comment>
<evidence type="ECO:0000256" key="5">
    <source>
        <dbReference type="RuleBase" id="RU361203"/>
    </source>
</evidence>
<dbReference type="PANTHER" id="PTHR22953">
    <property type="entry name" value="ACID PHOSPHATASE RELATED"/>
    <property type="match status" value="1"/>
</dbReference>
<organism evidence="8 9">
    <name type="scientific">Elliptochloris bilobata</name>
    <dbReference type="NCBI Taxonomy" id="381761"/>
    <lineage>
        <taxon>Eukaryota</taxon>
        <taxon>Viridiplantae</taxon>
        <taxon>Chlorophyta</taxon>
        <taxon>core chlorophytes</taxon>
        <taxon>Trebouxiophyceae</taxon>
        <taxon>Trebouxiophyceae incertae sedis</taxon>
        <taxon>Elliptochloris clade</taxon>
        <taxon>Elliptochloris</taxon>
    </lineage>
</organism>
<evidence type="ECO:0000256" key="3">
    <source>
        <dbReference type="ARBA" id="ARBA00022801"/>
    </source>
</evidence>
<feature type="signal peptide" evidence="5">
    <location>
        <begin position="1"/>
        <end position="18"/>
    </location>
</feature>
<reference evidence="8 9" key="1">
    <citation type="journal article" date="2024" name="Nat. Commun.">
        <title>Phylogenomics reveals the evolutionary origins of lichenization in chlorophyte algae.</title>
        <authorList>
            <person name="Puginier C."/>
            <person name="Libourel C."/>
            <person name="Otte J."/>
            <person name="Skaloud P."/>
            <person name="Haon M."/>
            <person name="Grisel S."/>
            <person name="Petersen M."/>
            <person name="Berrin J.G."/>
            <person name="Delaux P.M."/>
            <person name="Dal Grande F."/>
            <person name="Keller J."/>
        </authorList>
    </citation>
    <scope>NUCLEOTIDE SEQUENCE [LARGE SCALE GENOMIC DNA]</scope>
    <source>
        <strain evidence="8 9">SAG 245.80</strain>
    </source>
</reference>
<dbReference type="InterPro" id="IPR008963">
    <property type="entry name" value="Purple_acid_Pase-like_N"/>
</dbReference>
<dbReference type="EMBL" id="JALJOU010000003">
    <property type="protein sequence ID" value="KAK9845249.1"/>
    <property type="molecule type" value="Genomic_DNA"/>
</dbReference>
<name>A0AAW1SFZ8_9CHLO</name>
<dbReference type="InterPro" id="IPR041792">
    <property type="entry name" value="MPP_PAP"/>
</dbReference>
<keyword evidence="4" id="KW-0325">Glycoprotein</keyword>
<keyword evidence="3 5" id="KW-0378">Hydrolase</keyword>
<dbReference type="SUPFAM" id="SSF49363">
    <property type="entry name" value="Purple acid phosphatase, N-terminal domain"/>
    <property type="match status" value="1"/>
</dbReference>
<dbReference type="InterPro" id="IPR029052">
    <property type="entry name" value="Metallo-depent_PP-like"/>
</dbReference>
<dbReference type="InterPro" id="IPR039331">
    <property type="entry name" value="PAPs-like"/>
</dbReference>
<dbReference type="InterPro" id="IPR004843">
    <property type="entry name" value="Calcineurin-like_PHP"/>
</dbReference>
<dbReference type="GO" id="GO:0046872">
    <property type="term" value="F:metal ion binding"/>
    <property type="evidence" value="ECO:0007669"/>
    <property type="project" value="InterPro"/>
</dbReference>
<evidence type="ECO:0000313" key="9">
    <source>
        <dbReference type="Proteomes" id="UP001445335"/>
    </source>
</evidence>
<accession>A0AAW1SFZ8</accession>
<sequence>MARAAVAVLLLGLACAHAQSYTLDLQQPQKSVPYNTVFNGFQGPAEEIPPTDPLVAPPANLGPYTPWSVHVTLAEGGATGSVWISWSTGQPSFVNNTAQLPQPSPANKYADDYPQPPKYRFAPQTPDPASVASQVSWGLFSGKYLSTAVGTARSYIQTYLFSGPTFQSQLFHHVHVTGIPYGKKIYYQVGDPSKELSGEFSLMLNSSLAPYAGNYPVKVGIVADVGVTYNSSATYQHAVAHDPDFIMFYGDLAYSDNYPANGNLANPLPTPEYALTGVTQGQTFQPHWDSMTQLLQGSGAGASIPYMFLPGNHEIERDEQLRTFQAYTNRFRSPYEQSYSTNPLYYSLDVGPMHIIMLNAYGGPVPNTTINTNITVLQAAAELGNSGSILNPNGNYPFSTFGYDQFNWFLNDIARVDRGKTPWVVVNWHQPPYNSYSTHYKEFECGRLEIEPFLYANGVDIVMHGHVHAYERTFPINNYAVDQCGMRWLTMGDGGNIEGLYKTFAAQPGTCSCTPVFNSTYGNGCPCQNTSPTTTPGRCSTFQGTDPATGNPLWAPVNGAQPTFSAYREPSFGHGILEILDDTNAQWTWYRNQDGEAVSSDKALFTRNTAACPNKLMPKYTPPSKGGLFKHPTHTLPPALVNHLNNASAALTNSVDVVVNHINAAP</sequence>
<feature type="domain" description="Purple acid phosphatase C-terminal" evidence="7">
    <location>
        <begin position="560"/>
        <end position="597"/>
    </location>
</feature>
<dbReference type="EC" id="3.1.3.2" evidence="5"/>
<keyword evidence="9" id="KW-1185">Reference proteome</keyword>
<dbReference type="Pfam" id="PF00149">
    <property type="entry name" value="Metallophos"/>
    <property type="match status" value="1"/>
</dbReference>
<evidence type="ECO:0000256" key="4">
    <source>
        <dbReference type="ARBA" id="ARBA00023180"/>
    </source>
</evidence>
<keyword evidence="2 5" id="KW-0732">Signal</keyword>
<evidence type="ECO:0000256" key="2">
    <source>
        <dbReference type="ARBA" id="ARBA00022729"/>
    </source>
</evidence>
<evidence type="ECO:0000313" key="8">
    <source>
        <dbReference type="EMBL" id="KAK9845249.1"/>
    </source>
</evidence>